<feature type="region of interest" description="Disordered" evidence="8">
    <location>
        <begin position="1"/>
        <end position="49"/>
    </location>
</feature>
<dbReference type="GO" id="GO:0005524">
    <property type="term" value="F:ATP binding"/>
    <property type="evidence" value="ECO:0007669"/>
    <property type="project" value="UniProtKB-KW"/>
</dbReference>
<dbReference type="GO" id="GO:0000077">
    <property type="term" value="P:DNA damage checkpoint signaling"/>
    <property type="evidence" value="ECO:0007669"/>
    <property type="project" value="TreeGrafter"/>
</dbReference>
<feature type="region of interest" description="Disordered" evidence="8">
    <location>
        <begin position="476"/>
        <end position="502"/>
    </location>
</feature>
<dbReference type="EMBL" id="KQ965738">
    <property type="protein sequence ID" value="KXS19422.1"/>
    <property type="molecule type" value="Genomic_DNA"/>
</dbReference>
<dbReference type="GO" id="GO:0006281">
    <property type="term" value="P:DNA repair"/>
    <property type="evidence" value="ECO:0007669"/>
    <property type="project" value="InterPro"/>
</dbReference>
<dbReference type="PANTHER" id="PTHR12172">
    <property type="entry name" value="CELL CYCLE CHECKPOINT PROTEIN RAD17"/>
    <property type="match status" value="1"/>
</dbReference>
<keyword evidence="9" id="KW-0378">Hydrolase</keyword>
<dbReference type="OrthoDB" id="10265971at2759"/>
<dbReference type="InterPro" id="IPR027417">
    <property type="entry name" value="P-loop_NTPase"/>
</dbReference>
<feature type="compositionally biased region" description="Low complexity" evidence="8">
    <location>
        <begin position="17"/>
        <end position="27"/>
    </location>
</feature>
<feature type="region of interest" description="Disordered" evidence="8">
    <location>
        <begin position="82"/>
        <end position="165"/>
    </location>
</feature>
<evidence type="ECO:0000313" key="10">
    <source>
        <dbReference type="Proteomes" id="UP000070544"/>
    </source>
</evidence>
<evidence type="ECO:0000256" key="4">
    <source>
        <dbReference type="ARBA" id="ARBA00022763"/>
    </source>
</evidence>
<evidence type="ECO:0000256" key="6">
    <source>
        <dbReference type="ARBA" id="ARBA00023242"/>
    </source>
</evidence>
<evidence type="ECO:0000256" key="1">
    <source>
        <dbReference type="ARBA" id="ARBA00004123"/>
    </source>
</evidence>
<dbReference type="Gene3D" id="3.40.50.300">
    <property type="entry name" value="P-loop containing nucleotide triphosphate hydrolases"/>
    <property type="match status" value="1"/>
</dbReference>
<evidence type="ECO:0000256" key="3">
    <source>
        <dbReference type="ARBA" id="ARBA00022741"/>
    </source>
</evidence>
<dbReference type="AlphaFoldDB" id="A0A139ARR2"/>
<name>A0A139ARR2_GONPJ</name>
<reference evidence="9 10" key="1">
    <citation type="journal article" date="2015" name="Genome Biol. Evol.">
        <title>Phylogenomic analyses indicate that early fungi evolved digesting cell walls of algal ancestors of land plants.</title>
        <authorList>
            <person name="Chang Y."/>
            <person name="Wang S."/>
            <person name="Sekimoto S."/>
            <person name="Aerts A.L."/>
            <person name="Choi C."/>
            <person name="Clum A."/>
            <person name="LaButti K.M."/>
            <person name="Lindquist E.A."/>
            <person name="Yee Ngan C."/>
            <person name="Ohm R.A."/>
            <person name="Salamov A.A."/>
            <person name="Grigoriev I.V."/>
            <person name="Spatafora J.W."/>
            <person name="Berbee M.L."/>
        </authorList>
    </citation>
    <scope>NUCLEOTIDE SEQUENCE [LARGE SCALE GENOMIC DNA]</scope>
    <source>
        <strain evidence="9 10">JEL478</strain>
    </source>
</reference>
<feature type="compositionally biased region" description="Acidic residues" evidence="8">
    <location>
        <begin position="860"/>
        <end position="874"/>
    </location>
</feature>
<accession>A0A139ARR2</accession>
<sequence>MPSPRNPTQTTLSFPKSTSLTQTSSSSGANSIAGRSKQSVGKLARAKRKVRTIIDSDEEESEEGASVWDVDAGAELKLRAGKANGARVKKTATKKLKVTKAPPAVPAPRPPTPPAEPIDSSSDFEDAFVNIRPTFPPNLSSAPPPLPYQGQFDASRTGSNGAISSNNTAALSVSQSLAPGDASFAIPKDDIPSGDNYVKEFDDDYDFDEMDIAEIDALSAAVASAELLSQSSQSQKPAGLSQSQGLRQRPLGEWLHTYSGSVSPSTLPAGKSGSAALDDNSMMQDPSALWYDKHEPCSEADLATAKKKVAEVKEWLQKAVRSRGKPRVLFLYGAAGTGKTTTIRVLAHEMDLELVEWVNPVDDASFDSRLFSDEGSWHSDWGSIDDSNRSAMGKFVEFLRQVDKYPSLAFTTVDDELGPTGTPALTPSRPRSRLILIEDLPNLSSSVVRSAFHSAISSYLSCPRSRNPLVLIMSNPGGDLHEERGRRAGRAGPGGAITAQDVVPPDVRGGKFGPDSFTEVEFKPVAPTFVVKALERISRSENLSVDGGLLEVIADGCGGDVRSAVGAMQFFGLGRARGKVGAASKRRRKGTMKDRVKVARSEMPEGVGLGRESTLLVFHALGKILHNKREHPNPTVQTPSSLSSSLIQQTTPIPLPPHMSHLDRPVPLKYNPEAVVESAHVDPRHMVSCLHQNYVPFFTDVEPLADAAATLADADVLMRAWNTEDIMGPYATLTASRGVLFSYPVDGDRAGGMRQIYMPEAYKVVREARENDSLAAAVMAECTGRWIAQRVTASFDRGHFRLEILPTLGKLMAGPTWSRQRRDIPGIVESSIPKPLWPTLRRLTTFSNHMRRLDTITEADGGDGAEGADMDMPDEGASQQTRLAGPVAPVVEELTYLPEDDIED</sequence>
<dbReference type="Proteomes" id="UP000070544">
    <property type="component" value="Unassembled WGS sequence"/>
</dbReference>
<dbReference type="GO" id="GO:0033314">
    <property type="term" value="P:mitotic DNA replication checkpoint signaling"/>
    <property type="evidence" value="ECO:0007669"/>
    <property type="project" value="TreeGrafter"/>
</dbReference>
<comment type="subcellular location">
    <subcellularLocation>
        <location evidence="1">Nucleus</location>
    </subcellularLocation>
</comment>
<proteinExistence type="inferred from homology"/>
<dbReference type="SUPFAM" id="SSF52540">
    <property type="entry name" value="P-loop containing nucleoside triphosphate hydrolases"/>
    <property type="match status" value="1"/>
</dbReference>
<feature type="compositionally biased region" description="Pro residues" evidence="8">
    <location>
        <begin position="103"/>
        <end position="116"/>
    </location>
</feature>
<protein>
    <submittedName>
        <fullName evidence="9">p-loop containing nucleoside triphosphate hydrolase protein</fullName>
    </submittedName>
</protein>
<keyword evidence="7" id="KW-0131">Cell cycle</keyword>
<dbReference type="GO" id="GO:0016787">
    <property type="term" value="F:hydrolase activity"/>
    <property type="evidence" value="ECO:0007669"/>
    <property type="project" value="UniProtKB-KW"/>
</dbReference>
<keyword evidence="6" id="KW-0539">Nucleus</keyword>
<keyword evidence="5" id="KW-0067">ATP-binding</keyword>
<dbReference type="STRING" id="1344416.A0A139ARR2"/>
<gene>
    <name evidence="9" type="ORF">M427DRAFT_52861</name>
</gene>
<keyword evidence="3" id="KW-0547">Nucleotide-binding</keyword>
<evidence type="ECO:0000313" key="9">
    <source>
        <dbReference type="EMBL" id="KXS19422.1"/>
    </source>
</evidence>
<keyword evidence="4" id="KW-0227">DNA damage</keyword>
<evidence type="ECO:0000256" key="8">
    <source>
        <dbReference type="SAM" id="MobiDB-lite"/>
    </source>
</evidence>
<feature type="region of interest" description="Disordered" evidence="8">
    <location>
        <begin position="857"/>
        <end position="887"/>
    </location>
</feature>
<dbReference type="GO" id="GO:0003689">
    <property type="term" value="F:DNA clamp loader activity"/>
    <property type="evidence" value="ECO:0007669"/>
    <property type="project" value="TreeGrafter"/>
</dbReference>
<evidence type="ECO:0000256" key="5">
    <source>
        <dbReference type="ARBA" id="ARBA00022840"/>
    </source>
</evidence>
<dbReference type="Pfam" id="PF03215">
    <property type="entry name" value="Rad17"/>
    <property type="match status" value="1"/>
</dbReference>
<evidence type="ECO:0000256" key="7">
    <source>
        <dbReference type="ARBA" id="ARBA00023306"/>
    </source>
</evidence>
<comment type="similarity">
    <text evidence="2">Belongs to the rad17/RAD24 family.</text>
</comment>
<keyword evidence="10" id="KW-1185">Reference proteome</keyword>
<dbReference type="GO" id="GO:0005634">
    <property type="term" value="C:nucleus"/>
    <property type="evidence" value="ECO:0007669"/>
    <property type="project" value="UniProtKB-SubCell"/>
</dbReference>
<dbReference type="PANTHER" id="PTHR12172:SF0">
    <property type="entry name" value="CELL CYCLE CHECKPOINT PROTEIN RAD17"/>
    <property type="match status" value="1"/>
</dbReference>
<dbReference type="GO" id="GO:0003682">
    <property type="term" value="F:chromatin binding"/>
    <property type="evidence" value="ECO:0007669"/>
    <property type="project" value="TreeGrafter"/>
</dbReference>
<feature type="compositionally biased region" description="Polar residues" evidence="8">
    <location>
        <begin position="152"/>
        <end position="165"/>
    </location>
</feature>
<feature type="compositionally biased region" description="Basic residues" evidence="8">
    <location>
        <begin position="87"/>
        <end position="98"/>
    </location>
</feature>
<feature type="compositionally biased region" description="Polar residues" evidence="8">
    <location>
        <begin position="1"/>
        <end position="16"/>
    </location>
</feature>
<evidence type="ECO:0000256" key="2">
    <source>
        <dbReference type="ARBA" id="ARBA00006168"/>
    </source>
</evidence>
<organism evidence="9 10">
    <name type="scientific">Gonapodya prolifera (strain JEL478)</name>
    <name type="common">Monoblepharis prolifera</name>
    <dbReference type="NCBI Taxonomy" id="1344416"/>
    <lineage>
        <taxon>Eukaryota</taxon>
        <taxon>Fungi</taxon>
        <taxon>Fungi incertae sedis</taxon>
        <taxon>Chytridiomycota</taxon>
        <taxon>Chytridiomycota incertae sedis</taxon>
        <taxon>Monoblepharidomycetes</taxon>
        <taxon>Monoblepharidales</taxon>
        <taxon>Gonapodyaceae</taxon>
        <taxon>Gonapodya</taxon>
    </lineage>
</organism>
<dbReference type="InterPro" id="IPR004582">
    <property type="entry name" value="Checkpoint_prot_Rad17_Rad24"/>
</dbReference>